<keyword evidence="2 3" id="KW-0456">Lyase</keyword>
<dbReference type="GO" id="GO:0016787">
    <property type="term" value="F:hydrolase activity"/>
    <property type="evidence" value="ECO:0007669"/>
    <property type="project" value="InterPro"/>
</dbReference>
<proteinExistence type="inferred from homology"/>
<dbReference type="OrthoDB" id="432010at2759"/>
<feature type="domain" description="Amidohydrolase-related" evidence="4">
    <location>
        <begin position="75"/>
        <end position="326"/>
    </location>
</feature>
<dbReference type="Proteomes" id="UP000799777">
    <property type="component" value="Unassembled WGS sequence"/>
</dbReference>
<organism evidence="5 6">
    <name type="scientific">Setomelanomma holmii</name>
    <dbReference type="NCBI Taxonomy" id="210430"/>
    <lineage>
        <taxon>Eukaryota</taxon>
        <taxon>Fungi</taxon>
        <taxon>Dikarya</taxon>
        <taxon>Ascomycota</taxon>
        <taxon>Pezizomycotina</taxon>
        <taxon>Dothideomycetes</taxon>
        <taxon>Pleosporomycetidae</taxon>
        <taxon>Pleosporales</taxon>
        <taxon>Pleosporineae</taxon>
        <taxon>Phaeosphaeriaceae</taxon>
        <taxon>Setomelanomma</taxon>
    </lineage>
</organism>
<dbReference type="Pfam" id="PF04909">
    <property type="entry name" value="Amidohydro_2"/>
    <property type="match status" value="1"/>
</dbReference>
<evidence type="ECO:0000259" key="4">
    <source>
        <dbReference type="Pfam" id="PF04909"/>
    </source>
</evidence>
<sequence>MAAIDRTLFLGNATQHRWSNATVAVPRMLGKIALEEHVGTTVWAKHGITPPANEIAGLGAQPFTGPNGEDTLFRLFDIPSRLASMDNAGISYVIVSIGAPGIQGISDTANATKFATEINDELYNTYVKSYPSRFGFFATVPMQDPPAAAAELECAVTTLGAKGAMINGYTEVLNPDTGSVEIQYLDEARHEPFWAKVASLNVPIYLHPRAPPVSQQQIYNYANDSRSKYPRPLAVHTLRLMITSKNTHPLRYYLRTNILATLSGVRRLSTLRCTLDEMGEDKVMWSLDYPFQSDQDAADWFDGVEGVSVEAKKKIGWGNARRVLGIGEVGDGGWVDGEDFL</sequence>
<protein>
    <recommendedName>
        <fullName evidence="4">Amidohydrolase-related domain-containing protein</fullName>
    </recommendedName>
</protein>
<dbReference type="PANTHER" id="PTHR21240:SF30">
    <property type="entry name" value="AMIDOHYDROLASE-RELATED DOMAIN-CONTAINING PROTEIN-RELATED"/>
    <property type="match status" value="1"/>
</dbReference>
<dbReference type="GO" id="GO:0005829">
    <property type="term" value="C:cytosol"/>
    <property type="evidence" value="ECO:0007669"/>
    <property type="project" value="TreeGrafter"/>
</dbReference>
<keyword evidence="6" id="KW-1185">Reference proteome</keyword>
<evidence type="ECO:0000256" key="3">
    <source>
        <dbReference type="RuleBase" id="RU366045"/>
    </source>
</evidence>
<dbReference type="Gene3D" id="3.20.20.140">
    <property type="entry name" value="Metal-dependent hydrolases"/>
    <property type="match status" value="2"/>
</dbReference>
<dbReference type="InterPro" id="IPR006680">
    <property type="entry name" value="Amidohydro-rel"/>
</dbReference>
<accession>A0A9P4HKA2</accession>
<comment type="similarity">
    <text evidence="3">Belongs to the metallo-dependent hydrolases superfamily.</text>
</comment>
<dbReference type="PANTHER" id="PTHR21240">
    <property type="entry name" value="2-AMINO-3-CARBOXYLMUCONATE-6-SEMIALDEHYDE DECARBOXYLASE"/>
    <property type="match status" value="1"/>
</dbReference>
<dbReference type="GO" id="GO:0016831">
    <property type="term" value="F:carboxy-lyase activity"/>
    <property type="evidence" value="ECO:0007669"/>
    <property type="project" value="UniProtKB-KW"/>
</dbReference>
<dbReference type="GO" id="GO:0019748">
    <property type="term" value="P:secondary metabolic process"/>
    <property type="evidence" value="ECO:0007669"/>
    <property type="project" value="TreeGrafter"/>
</dbReference>
<dbReference type="SUPFAM" id="SSF51556">
    <property type="entry name" value="Metallo-dependent hydrolases"/>
    <property type="match status" value="1"/>
</dbReference>
<comment type="caution">
    <text evidence="5">The sequence shown here is derived from an EMBL/GenBank/DDBJ whole genome shotgun (WGS) entry which is preliminary data.</text>
</comment>
<gene>
    <name evidence="5" type="ORF">EK21DRAFT_96093</name>
</gene>
<name>A0A9P4HKA2_9PLEO</name>
<reference evidence="5" key="1">
    <citation type="journal article" date="2020" name="Stud. Mycol.">
        <title>101 Dothideomycetes genomes: a test case for predicting lifestyles and emergence of pathogens.</title>
        <authorList>
            <person name="Haridas S."/>
            <person name="Albert R."/>
            <person name="Binder M."/>
            <person name="Bloem J."/>
            <person name="Labutti K."/>
            <person name="Salamov A."/>
            <person name="Andreopoulos B."/>
            <person name="Baker S."/>
            <person name="Barry K."/>
            <person name="Bills G."/>
            <person name="Bluhm B."/>
            <person name="Cannon C."/>
            <person name="Castanera R."/>
            <person name="Culley D."/>
            <person name="Daum C."/>
            <person name="Ezra D."/>
            <person name="Gonzalez J."/>
            <person name="Henrissat B."/>
            <person name="Kuo A."/>
            <person name="Liang C."/>
            <person name="Lipzen A."/>
            <person name="Lutzoni F."/>
            <person name="Magnuson J."/>
            <person name="Mondo S."/>
            <person name="Nolan M."/>
            <person name="Ohm R."/>
            <person name="Pangilinan J."/>
            <person name="Park H.-J."/>
            <person name="Ramirez L."/>
            <person name="Alfaro M."/>
            <person name="Sun H."/>
            <person name="Tritt A."/>
            <person name="Yoshinaga Y."/>
            <person name="Zwiers L.-H."/>
            <person name="Turgeon B."/>
            <person name="Goodwin S."/>
            <person name="Spatafora J."/>
            <person name="Crous P."/>
            <person name="Grigoriev I."/>
        </authorList>
    </citation>
    <scope>NUCLEOTIDE SEQUENCE</scope>
    <source>
        <strain evidence="5">CBS 110217</strain>
    </source>
</reference>
<evidence type="ECO:0000256" key="1">
    <source>
        <dbReference type="ARBA" id="ARBA00022793"/>
    </source>
</evidence>
<dbReference type="AlphaFoldDB" id="A0A9P4HKA2"/>
<evidence type="ECO:0000313" key="5">
    <source>
        <dbReference type="EMBL" id="KAF2036113.1"/>
    </source>
</evidence>
<evidence type="ECO:0000313" key="6">
    <source>
        <dbReference type="Proteomes" id="UP000799777"/>
    </source>
</evidence>
<dbReference type="EMBL" id="ML978155">
    <property type="protein sequence ID" value="KAF2036113.1"/>
    <property type="molecule type" value="Genomic_DNA"/>
</dbReference>
<evidence type="ECO:0000256" key="2">
    <source>
        <dbReference type="ARBA" id="ARBA00023239"/>
    </source>
</evidence>
<keyword evidence="1 3" id="KW-0210">Decarboxylase</keyword>
<dbReference type="InterPro" id="IPR032465">
    <property type="entry name" value="ACMSD"/>
</dbReference>
<dbReference type="InterPro" id="IPR032466">
    <property type="entry name" value="Metal_Hydrolase"/>
</dbReference>